<dbReference type="PANTHER" id="PTHR23519:SF1">
    <property type="entry name" value="AUTOPHAGY-RELATED PROTEIN 22"/>
    <property type="match status" value="1"/>
</dbReference>
<dbReference type="InterPro" id="IPR050495">
    <property type="entry name" value="ATG22/LtaA_families"/>
</dbReference>
<feature type="non-terminal residue" evidence="8">
    <location>
        <position position="476"/>
    </location>
</feature>
<evidence type="ECO:0000256" key="7">
    <source>
        <dbReference type="SAM" id="Phobius"/>
    </source>
</evidence>
<evidence type="ECO:0000256" key="3">
    <source>
        <dbReference type="ARBA" id="ARBA00022448"/>
    </source>
</evidence>
<evidence type="ECO:0000313" key="9">
    <source>
        <dbReference type="Proteomes" id="UP001642464"/>
    </source>
</evidence>
<evidence type="ECO:0000256" key="2">
    <source>
        <dbReference type="ARBA" id="ARBA00006978"/>
    </source>
</evidence>
<gene>
    <name evidence="8" type="ORF">SCF082_LOCUS31790</name>
</gene>
<reference evidence="8 9" key="1">
    <citation type="submission" date="2024-02" db="EMBL/GenBank/DDBJ databases">
        <authorList>
            <person name="Chen Y."/>
            <person name="Shah S."/>
            <person name="Dougan E. K."/>
            <person name="Thang M."/>
            <person name="Chan C."/>
        </authorList>
    </citation>
    <scope>NUCLEOTIDE SEQUENCE [LARGE SCALE GENOMIC DNA]</scope>
</reference>
<evidence type="ECO:0000256" key="5">
    <source>
        <dbReference type="ARBA" id="ARBA00022989"/>
    </source>
</evidence>
<dbReference type="Gene3D" id="1.20.1250.20">
    <property type="entry name" value="MFS general substrate transporter like domains"/>
    <property type="match status" value="1"/>
</dbReference>
<sequence length="476" mass="51976">RMQSADGTVDMLTEALPEVDRVIEALLRGPHAALFDGEKLGVGGISAGGMVTLRRLCEPHGFSCAAVEATTGWLEGLYFPTAGGPSRWPVDHAREAVEAIDPMAHLDGFEPVPLLALHSEADELVPFSVQQRFIERLREHYGARGGDPAAIELKTWPKTGAPQEHLGFGRFSNEAKNLQEVWAWGMFDFANQSFTLLIITLLFGVYVTRVVVPQPALDEAVAAQVELIHDNELEKEDAPRKVQDAYDRVQAAEASGKLAWSLMQGTSLLIVVAVSPFIGAWGDIRGRRKLILMTTGVACGVLTCMLGFVGPGMVILAAALYIPANICYQVGENFLASFLPDVSTRRTIGRISAIGWTMGYLGALALLIIVFGMMLGFGLRDVSQWRVFFVFAGVWFLLGIIAPGLILKKDRRPAIEAVDPLREAVRRVRKTLAGAGEFGELRRFLVAFLVYGFGVQTFIAFAAIIARDFNFTDVLL</sequence>
<dbReference type="SUPFAM" id="SSF53474">
    <property type="entry name" value="alpha/beta-Hydrolases"/>
    <property type="match status" value="1"/>
</dbReference>
<dbReference type="InterPro" id="IPR024671">
    <property type="entry name" value="Atg22-like"/>
</dbReference>
<keyword evidence="5 7" id="KW-1133">Transmembrane helix</keyword>
<feature type="transmembrane region" description="Helical" evidence="7">
    <location>
        <begin position="258"/>
        <end position="278"/>
    </location>
</feature>
<dbReference type="EMBL" id="CAXAMM010027144">
    <property type="protein sequence ID" value="CAK9060311.1"/>
    <property type="molecule type" value="Genomic_DNA"/>
</dbReference>
<feature type="non-terminal residue" evidence="8">
    <location>
        <position position="1"/>
    </location>
</feature>
<comment type="subcellular location">
    <subcellularLocation>
        <location evidence="1">Endomembrane system</location>
        <topology evidence="1">Multi-pass membrane protein</topology>
    </subcellularLocation>
</comment>
<dbReference type="InterPro" id="IPR036259">
    <property type="entry name" value="MFS_trans_sf"/>
</dbReference>
<evidence type="ECO:0000256" key="6">
    <source>
        <dbReference type="ARBA" id="ARBA00023136"/>
    </source>
</evidence>
<feature type="transmembrane region" description="Helical" evidence="7">
    <location>
        <begin position="385"/>
        <end position="407"/>
    </location>
</feature>
<comment type="similarity">
    <text evidence="2">Belongs to the ATG22 family.</text>
</comment>
<feature type="transmembrane region" description="Helical" evidence="7">
    <location>
        <begin position="290"/>
        <end position="309"/>
    </location>
</feature>
<feature type="transmembrane region" description="Helical" evidence="7">
    <location>
        <begin position="360"/>
        <end position="379"/>
    </location>
</feature>
<feature type="transmembrane region" description="Helical" evidence="7">
    <location>
        <begin position="444"/>
        <end position="466"/>
    </location>
</feature>
<protein>
    <submittedName>
        <fullName evidence="8">Uncharacterized MFS-type transporter YxiO</fullName>
    </submittedName>
</protein>
<dbReference type="InterPro" id="IPR029058">
    <property type="entry name" value="AB_hydrolase_fold"/>
</dbReference>
<accession>A0ABP0N9I4</accession>
<organism evidence="8 9">
    <name type="scientific">Durusdinium trenchii</name>
    <dbReference type="NCBI Taxonomy" id="1381693"/>
    <lineage>
        <taxon>Eukaryota</taxon>
        <taxon>Sar</taxon>
        <taxon>Alveolata</taxon>
        <taxon>Dinophyceae</taxon>
        <taxon>Suessiales</taxon>
        <taxon>Symbiodiniaceae</taxon>
        <taxon>Durusdinium</taxon>
    </lineage>
</organism>
<evidence type="ECO:0000256" key="1">
    <source>
        <dbReference type="ARBA" id="ARBA00004127"/>
    </source>
</evidence>
<feature type="transmembrane region" description="Helical" evidence="7">
    <location>
        <begin position="194"/>
        <end position="212"/>
    </location>
</feature>
<proteinExistence type="inferred from homology"/>
<dbReference type="Gene3D" id="3.40.50.1820">
    <property type="entry name" value="alpha/beta hydrolase"/>
    <property type="match status" value="1"/>
</dbReference>
<evidence type="ECO:0000256" key="4">
    <source>
        <dbReference type="ARBA" id="ARBA00022692"/>
    </source>
</evidence>
<dbReference type="PANTHER" id="PTHR23519">
    <property type="entry name" value="AUTOPHAGY-RELATED PROTEIN 22"/>
    <property type="match status" value="1"/>
</dbReference>
<keyword evidence="9" id="KW-1185">Reference proteome</keyword>
<comment type="caution">
    <text evidence="8">The sequence shown here is derived from an EMBL/GenBank/DDBJ whole genome shotgun (WGS) entry which is preliminary data.</text>
</comment>
<evidence type="ECO:0000313" key="8">
    <source>
        <dbReference type="EMBL" id="CAK9060311.1"/>
    </source>
</evidence>
<dbReference type="Proteomes" id="UP001642464">
    <property type="component" value="Unassembled WGS sequence"/>
</dbReference>
<dbReference type="SUPFAM" id="SSF103473">
    <property type="entry name" value="MFS general substrate transporter"/>
    <property type="match status" value="1"/>
</dbReference>
<keyword evidence="4 7" id="KW-0812">Transmembrane</keyword>
<keyword evidence="3" id="KW-0813">Transport</keyword>
<dbReference type="Pfam" id="PF11700">
    <property type="entry name" value="ATG22"/>
    <property type="match status" value="1"/>
</dbReference>
<keyword evidence="6 7" id="KW-0472">Membrane</keyword>
<name>A0ABP0N9I4_9DINO</name>